<organism evidence="2">
    <name type="scientific">marine metagenome</name>
    <dbReference type="NCBI Taxonomy" id="408172"/>
    <lineage>
        <taxon>unclassified sequences</taxon>
        <taxon>metagenomes</taxon>
        <taxon>ecological metagenomes</taxon>
    </lineage>
</organism>
<gene>
    <name evidence="2" type="ORF">METZ01_LOCUS388262</name>
</gene>
<feature type="region of interest" description="Disordered" evidence="1">
    <location>
        <begin position="1"/>
        <end position="41"/>
    </location>
</feature>
<proteinExistence type="predicted"/>
<protein>
    <submittedName>
        <fullName evidence="2">Uncharacterized protein</fullName>
    </submittedName>
</protein>
<dbReference type="EMBL" id="UINC01145341">
    <property type="protein sequence ID" value="SVD35408.1"/>
    <property type="molecule type" value="Genomic_DNA"/>
</dbReference>
<name>A0A382UNZ9_9ZZZZ</name>
<feature type="non-terminal residue" evidence="2">
    <location>
        <position position="41"/>
    </location>
</feature>
<evidence type="ECO:0000256" key="1">
    <source>
        <dbReference type="SAM" id="MobiDB-lite"/>
    </source>
</evidence>
<feature type="compositionally biased region" description="Acidic residues" evidence="1">
    <location>
        <begin position="21"/>
        <end position="34"/>
    </location>
</feature>
<reference evidence="2" key="1">
    <citation type="submission" date="2018-05" db="EMBL/GenBank/DDBJ databases">
        <authorList>
            <person name="Lanie J.A."/>
            <person name="Ng W.-L."/>
            <person name="Kazmierczak K.M."/>
            <person name="Andrzejewski T.M."/>
            <person name="Davidsen T.M."/>
            <person name="Wayne K.J."/>
            <person name="Tettelin H."/>
            <person name="Glass J.I."/>
            <person name="Rusch D."/>
            <person name="Podicherti R."/>
            <person name="Tsui H.-C.T."/>
            <person name="Winkler M.E."/>
        </authorList>
    </citation>
    <scope>NUCLEOTIDE SEQUENCE</scope>
</reference>
<accession>A0A382UNZ9</accession>
<evidence type="ECO:0000313" key="2">
    <source>
        <dbReference type="EMBL" id="SVD35408.1"/>
    </source>
</evidence>
<dbReference type="AlphaFoldDB" id="A0A382UNZ9"/>
<sequence>MRFQEVIKEAPISDIQPMGDPDPEIDQDYADPDEGIFKAWT</sequence>